<name>A0A0K1JGE5_9MICO</name>
<dbReference type="KEGG" id="lmoi:VV02_07115"/>
<sequence length="94" mass="11077">MKFVGPSRSGKRKKLHEQLKRLSHQEIKAKVPLEEPEEDHHIREHGSFTYGYCKSCDWQGRARRARDKARRDALEHKLTCEGKHKIRVATTDEK</sequence>
<gene>
    <name evidence="2" type="ORF">VV02_07115</name>
</gene>
<feature type="region of interest" description="Disordered" evidence="1">
    <location>
        <begin position="1"/>
        <end position="20"/>
    </location>
</feature>
<evidence type="ECO:0000256" key="1">
    <source>
        <dbReference type="SAM" id="MobiDB-lite"/>
    </source>
</evidence>
<keyword evidence="3" id="KW-1185">Reference proteome</keyword>
<dbReference type="AlphaFoldDB" id="A0A0K1JGE5"/>
<dbReference type="EMBL" id="CP011112">
    <property type="protein sequence ID" value="AKU15675.1"/>
    <property type="molecule type" value="Genomic_DNA"/>
</dbReference>
<proteinExistence type="predicted"/>
<protein>
    <submittedName>
        <fullName evidence="2">Uncharacterized protein</fullName>
    </submittedName>
</protein>
<reference evidence="2 3" key="1">
    <citation type="submission" date="2015-03" db="EMBL/GenBank/DDBJ databases">
        <title>Luteipulveratus halotolerans sp. nov., a novel actinobacterium (Dermacoccaceae) from Sarawak, Malaysia.</title>
        <authorList>
            <person name="Juboi H."/>
            <person name="Basik A."/>
            <person name="Shamsul S.S."/>
            <person name="Arnold P."/>
            <person name="Schmitt E.K."/>
            <person name="Sanglier J.-J."/>
            <person name="Yeo T."/>
        </authorList>
    </citation>
    <scope>NUCLEOTIDE SEQUENCE [LARGE SCALE GENOMIC DNA]</scope>
    <source>
        <strain evidence="2 3">MN07-A0370</strain>
    </source>
</reference>
<evidence type="ECO:0000313" key="2">
    <source>
        <dbReference type="EMBL" id="AKU15675.1"/>
    </source>
</evidence>
<accession>A0A0K1JGE5</accession>
<evidence type="ECO:0000313" key="3">
    <source>
        <dbReference type="Proteomes" id="UP000066480"/>
    </source>
</evidence>
<dbReference type="Proteomes" id="UP000066480">
    <property type="component" value="Chromosome"/>
</dbReference>
<organism evidence="2 3">
    <name type="scientific">Luteipulveratus mongoliensis</name>
    <dbReference type="NCBI Taxonomy" id="571913"/>
    <lineage>
        <taxon>Bacteria</taxon>
        <taxon>Bacillati</taxon>
        <taxon>Actinomycetota</taxon>
        <taxon>Actinomycetes</taxon>
        <taxon>Micrococcales</taxon>
        <taxon>Dermacoccaceae</taxon>
        <taxon>Luteipulveratus</taxon>
    </lineage>
</organism>